<dbReference type="STRING" id="36745.CLSAP_37660"/>
<keyword evidence="8" id="KW-0010">Activator</keyword>
<protein>
    <submittedName>
        <fullName evidence="13">Putative transcriptional regulator ManR</fullName>
        <ecNumber evidence="13">2.7.1.-</ecNumber>
        <ecNumber evidence="13">2.7.1.69</ecNumber>
    </submittedName>
</protein>
<evidence type="ECO:0000256" key="4">
    <source>
        <dbReference type="ARBA" id="ARBA00022679"/>
    </source>
</evidence>
<feature type="domain" description="PRD" evidence="12">
    <location>
        <begin position="313"/>
        <end position="421"/>
    </location>
</feature>
<evidence type="ECO:0000256" key="2">
    <source>
        <dbReference type="ARBA" id="ARBA00022553"/>
    </source>
</evidence>
<gene>
    <name evidence="13" type="primary">manR</name>
    <name evidence="13" type="ORF">Cspa_c39990</name>
</gene>
<dbReference type="NCBIfam" id="TIGR00848">
    <property type="entry name" value="fruA"/>
    <property type="match status" value="1"/>
</dbReference>
<evidence type="ECO:0000313" key="13">
    <source>
        <dbReference type="EMBL" id="AGF57756.1"/>
    </source>
</evidence>
<evidence type="ECO:0000256" key="3">
    <source>
        <dbReference type="ARBA" id="ARBA00022597"/>
    </source>
</evidence>
<dbReference type="GO" id="GO:0016020">
    <property type="term" value="C:membrane"/>
    <property type="evidence" value="ECO:0007669"/>
    <property type="project" value="InterPro"/>
</dbReference>
<dbReference type="RefSeq" id="WP_015394069.1">
    <property type="nucleotide sequence ID" value="NC_020291.1"/>
</dbReference>
<keyword evidence="5" id="KW-0598">Phosphotransferase system</keyword>
<dbReference type="CDD" id="cd00211">
    <property type="entry name" value="PTS_IIA_fru"/>
    <property type="match status" value="1"/>
</dbReference>
<dbReference type="SUPFAM" id="SSF52794">
    <property type="entry name" value="PTS system IIB component-like"/>
    <property type="match status" value="1"/>
</dbReference>
<dbReference type="eggNOG" id="COG3711">
    <property type="taxonomic scope" value="Bacteria"/>
</dbReference>
<feature type="domain" description="PRD" evidence="12">
    <location>
        <begin position="200"/>
        <end position="304"/>
    </location>
</feature>
<dbReference type="PROSITE" id="PS00372">
    <property type="entry name" value="PTS_EIIA_TYPE_2_HIS"/>
    <property type="match status" value="1"/>
</dbReference>
<keyword evidence="4 13" id="KW-0808">Transferase</keyword>
<keyword evidence="9" id="KW-0804">Transcription</keyword>
<keyword evidence="14" id="KW-1185">Reference proteome</keyword>
<dbReference type="Pfam" id="PF05043">
    <property type="entry name" value="Mga"/>
    <property type="match status" value="1"/>
</dbReference>
<keyword evidence="6" id="KW-0677">Repeat</keyword>
<dbReference type="CDD" id="cd05568">
    <property type="entry name" value="PTS_IIB_bgl_like"/>
    <property type="match status" value="1"/>
</dbReference>
<dbReference type="Proteomes" id="UP000011728">
    <property type="component" value="Chromosome"/>
</dbReference>
<dbReference type="Gene3D" id="3.40.50.2300">
    <property type="match status" value="1"/>
</dbReference>
<evidence type="ECO:0000313" key="14">
    <source>
        <dbReference type="Proteomes" id="UP000011728"/>
    </source>
</evidence>
<organism evidence="13 14">
    <name type="scientific">Clostridium saccharoperbutylacetonicum N1-4(HMT)</name>
    <dbReference type="NCBI Taxonomy" id="931276"/>
    <lineage>
        <taxon>Bacteria</taxon>
        <taxon>Bacillati</taxon>
        <taxon>Bacillota</taxon>
        <taxon>Clostridia</taxon>
        <taxon>Eubacteriales</taxon>
        <taxon>Clostridiaceae</taxon>
        <taxon>Clostridium</taxon>
    </lineage>
</organism>
<evidence type="ECO:0000256" key="1">
    <source>
        <dbReference type="ARBA" id="ARBA00022448"/>
    </source>
</evidence>
<dbReference type="PATRIC" id="fig|931276.5.peg.4033"/>
<dbReference type="Gene3D" id="1.10.1790.10">
    <property type="entry name" value="PRD domain"/>
    <property type="match status" value="2"/>
</dbReference>
<dbReference type="InterPro" id="IPR007737">
    <property type="entry name" value="Mga_HTH"/>
</dbReference>
<feature type="domain" description="PTS EIIA type-2" evidence="10">
    <location>
        <begin position="650"/>
        <end position="795"/>
    </location>
</feature>
<dbReference type="PANTHER" id="PTHR30185:SF18">
    <property type="entry name" value="TRANSCRIPTIONAL REGULATOR MTLR"/>
    <property type="match status" value="1"/>
</dbReference>
<dbReference type="PROSITE" id="PS51094">
    <property type="entry name" value="PTS_EIIA_TYPE_2"/>
    <property type="match status" value="1"/>
</dbReference>
<dbReference type="KEGG" id="csr:Cspa_c39990"/>
<dbReference type="eggNOG" id="COG1762">
    <property type="taxonomic scope" value="Bacteria"/>
</dbReference>
<evidence type="ECO:0000259" key="12">
    <source>
        <dbReference type="PROSITE" id="PS51372"/>
    </source>
</evidence>
<evidence type="ECO:0000256" key="5">
    <source>
        <dbReference type="ARBA" id="ARBA00022683"/>
    </source>
</evidence>
<dbReference type="InterPro" id="IPR002178">
    <property type="entry name" value="PTS_EIIA_type-2_dom"/>
</dbReference>
<dbReference type="Gene3D" id="1.10.10.10">
    <property type="entry name" value="Winged helix-like DNA-binding domain superfamily/Winged helix DNA-binding domain"/>
    <property type="match status" value="1"/>
</dbReference>
<dbReference type="InterPro" id="IPR016152">
    <property type="entry name" value="PTrfase/Anion_transptr"/>
</dbReference>
<dbReference type="EC" id="2.7.1.69" evidence="13"/>
<dbReference type="SUPFAM" id="SSF55804">
    <property type="entry name" value="Phoshotransferase/anion transport protein"/>
    <property type="match status" value="1"/>
</dbReference>
<dbReference type="InterPro" id="IPR050661">
    <property type="entry name" value="BglG_antiterminators"/>
</dbReference>
<dbReference type="PROSITE" id="PS51099">
    <property type="entry name" value="PTS_EIIB_TYPE_2"/>
    <property type="match status" value="1"/>
</dbReference>
<dbReference type="Pfam" id="PF00874">
    <property type="entry name" value="PRD"/>
    <property type="match status" value="2"/>
</dbReference>
<dbReference type="EC" id="2.7.1.-" evidence="13"/>
<accession>M1MST3</accession>
<dbReference type="InterPro" id="IPR036095">
    <property type="entry name" value="PTS_EIIB-like_sf"/>
</dbReference>
<dbReference type="InterPro" id="IPR011608">
    <property type="entry name" value="PRD"/>
</dbReference>
<dbReference type="EMBL" id="CP004121">
    <property type="protein sequence ID" value="AGF57756.1"/>
    <property type="molecule type" value="Genomic_DNA"/>
</dbReference>
<dbReference type="GO" id="GO:0009401">
    <property type="term" value="P:phosphoenolpyruvate-dependent sugar phosphotransferase system"/>
    <property type="evidence" value="ECO:0007669"/>
    <property type="project" value="UniProtKB-KW"/>
</dbReference>
<evidence type="ECO:0000256" key="7">
    <source>
        <dbReference type="ARBA" id="ARBA00023015"/>
    </source>
</evidence>
<keyword evidence="3" id="KW-0762">Sugar transport</keyword>
<dbReference type="InterPro" id="IPR004715">
    <property type="entry name" value="PTS_IIA_fruc"/>
</dbReference>
<dbReference type="AlphaFoldDB" id="M1MST3"/>
<proteinExistence type="predicted"/>
<dbReference type="InterPro" id="IPR013011">
    <property type="entry name" value="PTS_EIIB_2"/>
</dbReference>
<dbReference type="PROSITE" id="PS51372">
    <property type="entry name" value="PRD_2"/>
    <property type="match status" value="2"/>
</dbReference>
<dbReference type="GO" id="GO:0008982">
    <property type="term" value="F:protein-N(PI)-phosphohistidine-sugar phosphotransferase activity"/>
    <property type="evidence" value="ECO:0007669"/>
    <property type="project" value="InterPro"/>
</dbReference>
<dbReference type="SUPFAM" id="SSF63520">
    <property type="entry name" value="PTS-regulatory domain, PRD"/>
    <property type="match status" value="2"/>
</dbReference>
<dbReference type="HOGENOM" id="CLU_013442_2_1_9"/>
<reference evidence="13 14" key="1">
    <citation type="submission" date="2013-02" db="EMBL/GenBank/DDBJ databases">
        <title>Genome sequence of Clostridium saccharoperbutylacetonicum N1-4(HMT).</title>
        <authorList>
            <person name="Poehlein A."/>
            <person name="Daniel R."/>
        </authorList>
    </citation>
    <scope>NUCLEOTIDE SEQUENCE [LARGE SCALE GENOMIC DNA]</scope>
    <source>
        <strain evidence="14">N1-4(HMT)</strain>
    </source>
</reference>
<dbReference type="GO" id="GO:0006355">
    <property type="term" value="P:regulation of DNA-templated transcription"/>
    <property type="evidence" value="ECO:0007669"/>
    <property type="project" value="InterPro"/>
</dbReference>
<keyword evidence="7" id="KW-0805">Transcription regulation</keyword>
<dbReference type="PANTHER" id="PTHR30185">
    <property type="entry name" value="CRYPTIC BETA-GLUCOSIDE BGL OPERON ANTITERMINATOR"/>
    <property type="match status" value="1"/>
</dbReference>
<evidence type="ECO:0000259" key="11">
    <source>
        <dbReference type="PROSITE" id="PS51099"/>
    </source>
</evidence>
<feature type="domain" description="PTS EIIB type-2" evidence="11">
    <location>
        <begin position="423"/>
        <end position="512"/>
    </location>
</feature>
<evidence type="ECO:0000256" key="8">
    <source>
        <dbReference type="ARBA" id="ARBA00023159"/>
    </source>
</evidence>
<evidence type="ECO:0000259" key="10">
    <source>
        <dbReference type="PROSITE" id="PS51094"/>
    </source>
</evidence>
<keyword evidence="2" id="KW-0597">Phosphoprotein</keyword>
<name>M1MST3_9CLOT</name>
<evidence type="ECO:0000256" key="9">
    <source>
        <dbReference type="ARBA" id="ARBA00023163"/>
    </source>
</evidence>
<dbReference type="Pfam" id="PF00359">
    <property type="entry name" value="PTS_EIIA_2"/>
    <property type="match status" value="1"/>
</dbReference>
<keyword evidence="1" id="KW-0813">Transport</keyword>
<dbReference type="Gene3D" id="3.40.930.10">
    <property type="entry name" value="Mannitol-specific EII, Chain A"/>
    <property type="match status" value="1"/>
</dbReference>
<dbReference type="InterPro" id="IPR036634">
    <property type="entry name" value="PRD_sf"/>
</dbReference>
<evidence type="ECO:0000256" key="6">
    <source>
        <dbReference type="ARBA" id="ARBA00022737"/>
    </source>
</evidence>
<dbReference type="InterPro" id="IPR036388">
    <property type="entry name" value="WH-like_DNA-bd_sf"/>
</dbReference>
<sequence>MYNLNVRQIEFINLLLEEKQYKPIKYYTEFLNVSDKTLKKDLIIIEEYLNKHNVELDKKHSIGIMIKDTMNAKLILHRVLQSQESKNNKISINYRRIEIIKNMLTDPHNNTSIQKLSDKYYVSKTSIVNDFKYIEEWFSLFNLKLEKTVEGTQINGLEVDIRRAIASLLFEYSKDGKNKNTIEELAIRLDAITLNALSELFEKEKIIYVNRLLLDLEKKYNCRINDPYYINLLTHILISMVRGSQGRKIYKKSDIGKFKPEKDYEEAALCINKINRDFGMTLDESEVYYLYQYFVSFGLIKDMSGKEDTVLSELDCLAINYRNRITHCMEEILQVNISKYQNIMEKLLLHIRPMLNRMKHDIHISNPLINDIKEQYPILLNVCKAATLMVSFDMKLNHIPIDEVGYLTLYYQLGLEENYATRKRVLVVCHSGYGTSKLLMTRLKRYFPEFEIIESASASRMMNINLEEIDFIISTVPLELEKNSYLLVSTFLNEHDIKNISDFLLNNKSKHLRLTSSTKLIGEYLKEELIYFNKEENEVKKQINRNIKRSIIFNPIDINRNLKIQLGFCKDECILGLSINDIENNEKQLTFYIAMENVEIMTLILKEAFNFNIKEDYANYLMKCKKEKDVKQYFKLNGEGGMKMEVDLAKVIQKETIKLDMKATTKDEALKELTELLYDSGTLSNKEEFLEDVYYRETLGSTGIGNGIAIPHGKSKFVNKTSIAFGKTRSDIKWETLDGKPVNFIILFAVTESDKNSVHVRLLSKVAARLGDDEVCEALLGAKSSEEVYEIFTSSDEIQ</sequence>
<dbReference type="OrthoDB" id="3175596at2"/>